<evidence type="ECO:0000313" key="1">
    <source>
        <dbReference type="EMBL" id="MBK1866550.1"/>
    </source>
</evidence>
<name>A0ACC5R1S1_9HYPH</name>
<evidence type="ECO:0000313" key="2">
    <source>
        <dbReference type="Proteomes" id="UP000616151"/>
    </source>
</evidence>
<organism evidence="1 2">
    <name type="scientific">Taklimakanibacter albus</name>
    <dbReference type="NCBI Taxonomy" id="2800327"/>
    <lineage>
        <taxon>Bacteria</taxon>
        <taxon>Pseudomonadati</taxon>
        <taxon>Pseudomonadota</taxon>
        <taxon>Alphaproteobacteria</taxon>
        <taxon>Hyphomicrobiales</taxon>
        <taxon>Aestuariivirgaceae</taxon>
        <taxon>Taklimakanibacter</taxon>
    </lineage>
</organism>
<reference evidence="1" key="1">
    <citation type="submission" date="2021-01" db="EMBL/GenBank/DDBJ databases">
        <authorList>
            <person name="Sun Q."/>
        </authorList>
    </citation>
    <scope>NUCLEOTIDE SEQUENCE</scope>
    <source>
        <strain evidence="1">YIM B02566</strain>
    </source>
</reference>
<keyword evidence="2" id="KW-1185">Reference proteome</keyword>
<gene>
    <name evidence="1" type="ORF">JHL16_09320</name>
</gene>
<proteinExistence type="predicted"/>
<protein>
    <submittedName>
        <fullName evidence="1">Type II toxin-antitoxin system RatA family toxin</fullName>
    </submittedName>
</protein>
<sequence length="153" mass="17507">MPKFNVTREMPYKAAELFAVAADVDSYKDFLPLVESSRTYDRTKVADGIERFKGELRVRYKKLHIDETFISDVVADRGALKVSSRSEGGLFEHVVAEWRFSDRKAGGSTVEFQVDYKAKSRSLQFFMSGMFDYMVRKINNAFEARARELHGAA</sequence>
<comment type="caution">
    <text evidence="1">The sequence shown here is derived from an EMBL/GenBank/DDBJ whole genome shotgun (WGS) entry which is preliminary data.</text>
</comment>
<dbReference type="EMBL" id="JAENHL010000006">
    <property type="protein sequence ID" value="MBK1866550.1"/>
    <property type="molecule type" value="Genomic_DNA"/>
</dbReference>
<accession>A0ACC5R1S1</accession>
<dbReference type="Proteomes" id="UP000616151">
    <property type="component" value="Unassembled WGS sequence"/>
</dbReference>